<dbReference type="GO" id="GO:0006269">
    <property type="term" value="P:DNA replication, synthesis of primer"/>
    <property type="evidence" value="ECO:0007669"/>
    <property type="project" value="UniProtKB-UniRule"/>
</dbReference>
<dbReference type="InterPro" id="IPR036185">
    <property type="entry name" value="DNA_heli_DnaB-like_N_sf"/>
</dbReference>
<dbReference type="GO" id="GO:0008270">
    <property type="term" value="F:zinc ion binding"/>
    <property type="evidence" value="ECO:0007669"/>
    <property type="project" value="UniProtKB-UniRule"/>
</dbReference>
<organism evidence="16">
    <name type="scientific">Tepidanaerobacter syntrophicus</name>
    <dbReference type="NCBI Taxonomy" id="224999"/>
    <lineage>
        <taxon>Bacteria</taxon>
        <taxon>Bacillati</taxon>
        <taxon>Bacillota</taxon>
        <taxon>Clostridia</taxon>
        <taxon>Thermosediminibacterales</taxon>
        <taxon>Tepidanaerobacteraceae</taxon>
        <taxon>Tepidanaerobacter</taxon>
    </lineage>
</organism>
<keyword evidence="8 12" id="KW-0862">Zinc</keyword>
<dbReference type="InterPro" id="IPR006295">
    <property type="entry name" value="DNA_primase_DnaG"/>
</dbReference>
<dbReference type="CDD" id="cd03364">
    <property type="entry name" value="TOPRIM_DnaG_primases"/>
    <property type="match status" value="1"/>
</dbReference>
<name>A0A0U9HJK7_9FIRM</name>
<dbReference type="OrthoDB" id="9803773at2"/>
<evidence type="ECO:0000256" key="1">
    <source>
        <dbReference type="ARBA" id="ARBA00022478"/>
    </source>
</evidence>
<evidence type="ECO:0000256" key="3">
    <source>
        <dbReference type="ARBA" id="ARBA00022679"/>
    </source>
</evidence>
<feature type="domain" description="Toprim" evidence="15">
    <location>
        <begin position="261"/>
        <end position="342"/>
    </location>
</feature>
<evidence type="ECO:0000313" key="17">
    <source>
        <dbReference type="Proteomes" id="UP000062160"/>
    </source>
</evidence>
<keyword evidence="9" id="KW-0460">Magnesium</keyword>
<dbReference type="SMART" id="SM00493">
    <property type="entry name" value="TOPRIM"/>
    <property type="match status" value="1"/>
</dbReference>
<dbReference type="FunFam" id="3.90.580.10:FF:000001">
    <property type="entry name" value="DNA primase"/>
    <property type="match status" value="1"/>
</dbReference>
<dbReference type="PROSITE" id="PS50880">
    <property type="entry name" value="TOPRIM"/>
    <property type="match status" value="1"/>
</dbReference>
<keyword evidence="11 12" id="KW-0804">Transcription</keyword>
<evidence type="ECO:0000256" key="13">
    <source>
        <dbReference type="PIRNR" id="PIRNR002811"/>
    </source>
</evidence>
<comment type="catalytic activity">
    <reaction evidence="12">
        <text>ssDNA + n NTP = ssDNA/pppN(pN)n-1 hybrid + (n-1) diphosphate.</text>
        <dbReference type="EC" id="2.7.7.101"/>
    </reaction>
</comment>
<dbReference type="InterPro" id="IPR006171">
    <property type="entry name" value="TOPRIM_dom"/>
</dbReference>
<evidence type="ECO:0000256" key="11">
    <source>
        <dbReference type="ARBA" id="ARBA00023163"/>
    </source>
</evidence>
<dbReference type="PANTHER" id="PTHR30313">
    <property type="entry name" value="DNA PRIMASE"/>
    <property type="match status" value="1"/>
</dbReference>
<evidence type="ECO:0000256" key="6">
    <source>
        <dbReference type="ARBA" id="ARBA00022723"/>
    </source>
</evidence>
<dbReference type="PIRSF" id="PIRSF002811">
    <property type="entry name" value="DnaG"/>
    <property type="match status" value="1"/>
</dbReference>
<comment type="domain">
    <text evidence="12">Contains an N-terminal zinc-binding domain, a central core domain that contains the primase activity, and a C-terminal DnaB-binding domain.</text>
</comment>
<dbReference type="SUPFAM" id="SSF48024">
    <property type="entry name" value="N-terminal domain of DnaB helicase"/>
    <property type="match status" value="1"/>
</dbReference>
<comment type="subunit">
    <text evidence="12">Monomer. Interacts with DnaB.</text>
</comment>
<comment type="similarity">
    <text evidence="12 13">Belongs to the DnaG primase family.</text>
</comment>
<keyword evidence="3 12" id="KW-0808">Transferase</keyword>
<dbReference type="SUPFAM" id="SSF57783">
    <property type="entry name" value="Zinc beta-ribbon"/>
    <property type="match status" value="1"/>
</dbReference>
<dbReference type="Gene3D" id="3.90.580.10">
    <property type="entry name" value="Zinc finger, CHC2-type domain"/>
    <property type="match status" value="1"/>
</dbReference>
<keyword evidence="1 12" id="KW-0240">DNA-directed RNA polymerase</keyword>
<sequence length="615" mass="69522">MVKKMGFYPEDIIKEVQNAADIVVVVSEYVSLKKQGENYKGLCPFHDEKTPSFSVNGEKQLFYCFGCGAGGNVFNFVMKKENLSFPEAVRYLADKFNVRLPHDMNQEFSEEFRTKREYFSINRLAAKYYNYCLLHTSEGKNAINYLKKRGIRDETIEKFCIGYAPKSWDSLIKFYKSKGISAEALEKIGLAIPRKDKKGFYDRFRNRIIFPIEDITRNIIGFGGRALDESLPKYLNSPETPLFSKGDNLYALSKIKKDPSLDVIIVEGYMDCIMLHQHGFENTVASLGTALTKNQAKLLKKYTNSVILSYDGDAAGEAATVRGMEVLAQEGLYVKVLALPEGKDPDEIVSIYGPDYFRGLLNNAEDLINYKLTLAKKGININNSEEKLKFIEQAIEILSAVDSEPELEIYAKKLASEIGISAGSIIKEAKEKRKKSAQAMPRAGSRESLTGSNNFVLSKAPAISGVHKAERKLLKFMLESDNRMWKNLGEKIEPRFFTNKNTKKIAEIIFEMVNKNQEVNASDIFNYLDEEEGAELSAILLENLISDDKEIINSLVVKIKQGYLKKAISQVRREIKEAEMLGQREEINSLLNTYQQLKTEMNGLKTYTNPGKEGA</sequence>
<accession>A0A0U9HJK7</accession>
<evidence type="ECO:0000256" key="2">
    <source>
        <dbReference type="ARBA" id="ARBA00022515"/>
    </source>
</evidence>
<evidence type="ECO:0000256" key="7">
    <source>
        <dbReference type="ARBA" id="ARBA00022771"/>
    </source>
</evidence>
<dbReference type="SMART" id="SM00400">
    <property type="entry name" value="ZnF_CHCC"/>
    <property type="match status" value="1"/>
</dbReference>
<evidence type="ECO:0000256" key="4">
    <source>
        <dbReference type="ARBA" id="ARBA00022695"/>
    </source>
</evidence>
<dbReference type="PANTHER" id="PTHR30313:SF2">
    <property type="entry name" value="DNA PRIMASE"/>
    <property type="match status" value="1"/>
</dbReference>
<evidence type="ECO:0000313" key="16">
    <source>
        <dbReference type="EMBL" id="GAQ25532.1"/>
    </source>
</evidence>
<dbReference type="GO" id="GO:0005524">
    <property type="term" value="F:ATP binding"/>
    <property type="evidence" value="ECO:0007669"/>
    <property type="project" value="InterPro"/>
</dbReference>
<dbReference type="InterPro" id="IPR036977">
    <property type="entry name" value="DNA_primase_Znf_CHC2"/>
</dbReference>
<keyword evidence="5 12" id="KW-0235">DNA replication</keyword>
<dbReference type="Pfam" id="PF01807">
    <property type="entry name" value="Zn_ribbon_DnaG"/>
    <property type="match status" value="1"/>
</dbReference>
<comment type="cofactor">
    <cofactor evidence="12 13 14">
        <name>Zn(2+)</name>
        <dbReference type="ChEBI" id="CHEBI:29105"/>
    </cofactor>
    <text evidence="12 13 14">Binds 1 zinc ion per monomer.</text>
</comment>
<comment type="function">
    <text evidence="12 13">RNA polymerase that catalyzes the synthesis of short RNA molecules used as primers for DNA polymerase during DNA replication.</text>
</comment>
<dbReference type="Gene3D" id="3.40.1360.10">
    <property type="match status" value="1"/>
</dbReference>
<dbReference type="InterPro" id="IPR037068">
    <property type="entry name" value="DNA_primase_core_N_sf"/>
</dbReference>
<dbReference type="SUPFAM" id="SSF56731">
    <property type="entry name" value="DNA primase core"/>
    <property type="match status" value="1"/>
</dbReference>
<dbReference type="Gene3D" id="1.10.860.10">
    <property type="entry name" value="DNAb Helicase, Chain A"/>
    <property type="match status" value="1"/>
</dbReference>
<dbReference type="HAMAP" id="MF_00974">
    <property type="entry name" value="DNA_primase_DnaG"/>
    <property type="match status" value="1"/>
</dbReference>
<dbReference type="InterPro" id="IPR002694">
    <property type="entry name" value="Znf_CHC2"/>
</dbReference>
<dbReference type="GO" id="GO:1990077">
    <property type="term" value="C:primosome complex"/>
    <property type="evidence" value="ECO:0007669"/>
    <property type="project" value="UniProtKB-KW"/>
</dbReference>
<dbReference type="InterPro" id="IPR030846">
    <property type="entry name" value="DnaG_bac"/>
</dbReference>
<protein>
    <recommendedName>
        <fullName evidence="12 13">DNA primase</fullName>
        <ecNumber evidence="12">2.7.7.101</ecNumber>
    </recommendedName>
</protein>
<keyword evidence="2 12" id="KW-0639">Primosome</keyword>
<dbReference type="Pfam" id="PF08275">
    <property type="entry name" value="DNAG_N"/>
    <property type="match status" value="1"/>
</dbReference>
<evidence type="ECO:0000256" key="8">
    <source>
        <dbReference type="ARBA" id="ARBA00022833"/>
    </source>
</evidence>
<keyword evidence="4 12" id="KW-0548">Nucleotidyltransferase</keyword>
<dbReference type="STRING" id="224999.GCA_001485475_01562"/>
<dbReference type="GO" id="GO:0003678">
    <property type="term" value="F:DNA helicase activity"/>
    <property type="evidence" value="ECO:0007669"/>
    <property type="project" value="InterPro"/>
</dbReference>
<dbReference type="EC" id="2.7.7.101" evidence="12"/>
<keyword evidence="7 12" id="KW-0863">Zinc-finger</keyword>
<dbReference type="Gene3D" id="3.90.980.10">
    <property type="entry name" value="DNA primase, catalytic core, N-terminal domain"/>
    <property type="match status" value="1"/>
</dbReference>
<dbReference type="EMBL" id="DF977002">
    <property type="protein sequence ID" value="GAQ25532.1"/>
    <property type="molecule type" value="Genomic_DNA"/>
</dbReference>
<dbReference type="InterPro" id="IPR050219">
    <property type="entry name" value="DnaG_primase"/>
</dbReference>
<evidence type="ECO:0000256" key="12">
    <source>
        <dbReference type="HAMAP-Rule" id="MF_00974"/>
    </source>
</evidence>
<dbReference type="NCBIfam" id="TIGR01391">
    <property type="entry name" value="dnaG"/>
    <property type="match status" value="1"/>
</dbReference>
<dbReference type="Proteomes" id="UP000062160">
    <property type="component" value="Unassembled WGS sequence"/>
</dbReference>
<dbReference type="InterPro" id="IPR019475">
    <property type="entry name" value="DNA_primase_DnaB-bd"/>
</dbReference>
<dbReference type="Pfam" id="PF10410">
    <property type="entry name" value="DnaB_bind"/>
    <property type="match status" value="1"/>
</dbReference>
<dbReference type="InterPro" id="IPR016136">
    <property type="entry name" value="DNA_helicase_N/primase_C"/>
</dbReference>
<dbReference type="GO" id="GO:0003899">
    <property type="term" value="F:DNA-directed RNA polymerase activity"/>
    <property type="evidence" value="ECO:0007669"/>
    <property type="project" value="UniProtKB-UniRule"/>
</dbReference>
<dbReference type="GO" id="GO:0005737">
    <property type="term" value="C:cytoplasm"/>
    <property type="evidence" value="ECO:0007669"/>
    <property type="project" value="TreeGrafter"/>
</dbReference>
<dbReference type="GO" id="GO:0000428">
    <property type="term" value="C:DNA-directed RNA polymerase complex"/>
    <property type="evidence" value="ECO:0007669"/>
    <property type="project" value="UniProtKB-KW"/>
</dbReference>
<dbReference type="InterPro" id="IPR013264">
    <property type="entry name" value="DNAG_N"/>
</dbReference>
<dbReference type="FunFam" id="3.90.980.10:FF:000001">
    <property type="entry name" value="DNA primase"/>
    <property type="match status" value="1"/>
</dbReference>
<keyword evidence="6 12" id="KW-0479">Metal-binding</keyword>
<keyword evidence="10 12" id="KW-0238">DNA-binding</keyword>
<reference evidence="16" key="1">
    <citation type="journal article" date="2016" name="Genome Announc.">
        <title>Draft Genome Sequence of the Syntrophic Lactate-Degrading Bacterium Tepidanaerobacter syntrophicus JLT.</title>
        <authorList>
            <person name="Matsuura N."/>
            <person name="Ohashi A."/>
            <person name="Tourlousse D.M."/>
            <person name="Sekiguchi Y."/>
        </authorList>
    </citation>
    <scope>NUCLEOTIDE SEQUENCE [LARGE SCALE GENOMIC DNA]</scope>
    <source>
        <strain evidence="16">JL</strain>
    </source>
</reference>
<dbReference type="InterPro" id="IPR034151">
    <property type="entry name" value="TOPRIM_DnaG_bac"/>
</dbReference>
<feature type="zinc finger region" description="CHC2-type" evidence="12 14">
    <location>
        <begin position="43"/>
        <end position="67"/>
    </location>
</feature>
<evidence type="ECO:0000256" key="10">
    <source>
        <dbReference type="ARBA" id="ARBA00023125"/>
    </source>
</evidence>
<dbReference type="AlphaFoldDB" id="A0A0U9HJK7"/>
<dbReference type="GO" id="GO:0003677">
    <property type="term" value="F:DNA binding"/>
    <property type="evidence" value="ECO:0007669"/>
    <property type="project" value="UniProtKB-KW"/>
</dbReference>
<dbReference type="Pfam" id="PF13155">
    <property type="entry name" value="Toprim_2"/>
    <property type="match status" value="1"/>
</dbReference>
<evidence type="ECO:0000259" key="15">
    <source>
        <dbReference type="PROSITE" id="PS50880"/>
    </source>
</evidence>
<proteinExistence type="inferred from homology"/>
<gene>
    <name evidence="12" type="primary">dnaG</name>
    <name evidence="16" type="ORF">TSYNT_860</name>
</gene>
<evidence type="ECO:0000256" key="14">
    <source>
        <dbReference type="PIRSR" id="PIRSR002811-1"/>
    </source>
</evidence>
<evidence type="ECO:0000256" key="9">
    <source>
        <dbReference type="ARBA" id="ARBA00022842"/>
    </source>
</evidence>
<dbReference type="FunFam" id="3.40.1360.10:FF:000002">
    <property type="entry name" value="DNA primase"/>
    <property type="match status" value="1"/>
</dbReference>
<evidence type="ECO:0000256" key="5">
    <source>
        <dbReference type="ARBA" id="ARBA00022705"/>
    </source>
</evidence>
<keyword evidence="17" id="KW-1185">Reference proteome</keyword>